<protein>
    <submittedName>
        <fullName evidence="3">DUF2399 domain-containing protein</fullName>
    </submittedName>
</protein>
<dbReference type="InterPro" id="IPR024465">
    <property type="entry name" value="DUF2399"/>
</dbReference>
<accession>A0A7G6WU29</accession>
<keyword evidence="4" id="KW-1185">Reference proteome</keyword>
<evidence type="ECO:0000313" key="3">
    <source>
        <dbReference type="EMBL" id="QNE17494.1"/>
    </source>
</evidence>
<evidence type="ECO:0000313" key="4">
    <source>
        <dbReference type="Proteomes" id="UP000515563"/>
    </source>
</evidence>
<sequence length="289" mass="30871">MPGGSTSPTTGELTNRSDGLQVITAAAKVLTAVTTEFQPRSRVELGAKLLGDAHALDEDRLLHLVVLRGLAAASGRTLPSAAGERRELWQAYGVTPDLISATCLTLGLRPDGEDRVSHRLRLAADAGDPVHLTAWDLRHCELSLPRGEPVLVCENPRVLEAIAETFGGHRLVVCTSGEPNTVVTTVLERLVPAARLRYHGDFDWAGIAIANRLVARFSVVPWLMTAANYEAGLQPGSPELLDPPTEPSWDAELGAAMRLNGLAVHEESVLPTLLTELREPAVAASRSTG</sequence>
<reference evidence="4" key="1">
    <citation type="submission" date="2019-09" db="EMBL/GenBank/DDBJ databases">
        <title>Antimicrobial potential of Antarctic Bacteria.</title>
        <authorList>
            <person name="Benaud N."/>
            <person name="Edwards R.J."/>
            <person name="Ferrari B.C."/>
        </authorList>
    </citation>
    <scope>NUCLEOTIDE SEQUENCE [LARGE SCALE GENOMIC DNA]</scope>
    <source>
        <strain evidence="4">SPB151</strain>
    </source>
</reference>
<name>A0A7G6WU29_9ACTN</name>
<reference evidence="3 4" key="2">
    <citation type="journal article" date="2020" name="Microbiol. Resour. Announc.">
        <title>Antarctic desert soil bacteria exhibit high novel natural product potential, evaluated through long-read genome sequencing and comparative genomics.</title>
        <authorList>
            <person name="Benaud N."/>
            <person name="Edwards R.J."/>
            <person name="Amos T.G."/>
            <person name="D'Agostino P.M."/>
            <person name="Gutierrez-Chavez C."/>
            <person name="Montgomery K."/>
            <person name="Nicetic I."/>
            <person name="Ferrari B.C."/>
        </authorList>
    </citation>
    <scope>NUCLEOTIDE SEQUENCE [LARGE SCALE GENOMIC DNA]</scope>
    <source>
        <strain evidence="3 4">SPB151</strain>
    </source>
</reference>
<evidence type="ECO:0000259" key="2">
    <source>
        <dbReference type="Pfam" id="PF11796"/>
    </source>
</evidence>
<dbReference type="AlphaFoldDB" id="A0A7G6WU29"/>
<dbReference type="InterPro" id="IPR024466">
    <property type="entry name" value="CHP02679_N"/>
</dbReference>
<dbReference type="KEGG" id="kqi:F1D05_05715"/>
<dbReference type="Pfam" id="PF11796">
    <property type="entry name" value="DUF3323"/>
    <property type="match status" value="1"/>
</dbReference>
<organism evidence="3 4">
    <name type="scientific">Kribbella qitaiheensis</name>
    <dbReference type="NCBI Taxonomy" id="1544730"/>
    <lineage>
        <taxon>Bacteria</taxon>
        <taxon>Bacillati</taxon>
        <taxon>Actinomycetota</taxon>
        <taxon>Actinomycetes</taxon>
        <taxon>Propionibacteriales</taxon>
        <taxon>Kribbellaceae</taxon>
        <taxon>Kribbella</taxon>
    </lineage>
</organism>
<dbReference type="EMBL" id="CP043661">
    <property type="protein sequence ID" value="QNE17494.1"/>
    <property type="molecule type" value="Genomic_DNA"/>
</dbReference>
<dbReference type="Pfam" id="PF09664">
    <property type="entry name" value="DUF2399"/>
    <property type="match status" value="1"/>
</dbReference>
<proteinExistence type="predicted"/>
<gene>
    <name evidence="3" type="ORF">F1D05_05715</name>
</gene>
<dbReference type="Proteomes" id="UP000515563">
    <property type="component" value="Chromosome"/>
</dbReference>
<feature type="domain" description="DUF2399" evidence="1">
    <location>
        <begin position="131"/>
        <end position="277"/>
    </location>
</feature>
<feature type="domain" description="Conserved hypothetical protein CHP02679 N terminus" evidence="2">
    <location>
        <begin position="20"/>
        <end position="110"/>
    </location>
</feature>
<evidence type="ECO:0000259" key="1">
    <source>
        <dbReference type="Pfam" id="PF09664"/>
    </source>
</evidence>